<dbReference type="OrthoDB" id="4216928at2759"/>
<dbReference type="InterPro" id="IPR001138">
    <property type="entry name" value="Zn2Cys6_DnaBD"/>
</dbReference>
<evidence type="ECO:0000256" key="4">
    <source>
        <dbReference type="ARBA" id="ARBA00023163"/>
    </source>
</evidence>
<dbReference type="InterPro" id="IPR036864">
    <property type="entry name" value="Zn2-C6_fun-type_DNA-bd_sf"/>
</dbReference>
<keyword evidence="2" id="KW-0862">Zinc</keyword>
<dbReference type="SMART" id="SM00066">
    <property type="entry name" value="GAL4"/>
    <property type="match status" value="1"/>
</dbReference>
<accession>A0A2J6RS91</accession>
<dbReference type="Gene3D" id="4.10.240.10">
    <property type="entry name" value="Zn(2)-C6 fungal-type DNA-binding domain"/>
    <property type="match status" value="1"/>
</dbReference>
<dbReference type="GO" id="GO:0008270">
    <property type="term" value="F:zinc ion binding"/>
    <property type="evidence" value="ECO:0007669"/>
    <property type="project" value="InterPro"/>
</dbReference>
<evidence type="ECO:0000256" key="5">
    <source>
        <dbReference type="ARBA" id="ARBA00023242"/>
    </source>
</evidence>
<dbReference type="Pfam" id="PF00172">
    <property type="entry name" value="Zn_clus"/>
    <property type="match status" value="1"/>
</dbReference>
<dbReference type="PANTHER" id="PTHR47660">
    <property type="entry name" value="TRANSCRIPTION FACTOR WITH C2H2 AND ZN(2)-CYS(6) DNA BINDING DOMAIN (EUROFUNG)-RELATED-RELATED"/>
    <property type="match status" value="1"/>
</dbReference>
<dbReference type="STRING" id="1149755.A0A2J6RS91"/>
<evidence type="ECO:0000259" key="6">
    <source>
        <dbReference type="PROSITE" id="PS50048"/>
    </source>
</evidence>
<name>A0A2J6RS91_HYAVF</name>
<organism evidence="7 8">
    <name type="scientific">Hyaloscypha variabilis (strain UAMH 11265 / GT02V1 / F)</name>
    <name type="common">Meliniomyces variabilis</name>
    <dbReference type="NCBI Taxonomy" id="1149755"/>
    <lineage>
        <taxon>Eukaryota</taxon>
        <taxon>Fungi</taxon>
        <taxon>Dikarya</taxon>
        <taxon>Ascomycota</taxon>
        <taxon>Pezizomycotina</taxon>
        <taxon>Leotiomycetes</taxon>
        <taxon>Helotiales</taxon>
        <taxon>Hyaloscyphaceae</taxon>
        <taxon>Hyaloscypha</taxon>
        <taxon>Hyaloscypha variabilis</taxon>
    </lineage>
</organism>
<evidence type="ECO:0000256" key="3">
    <source>
        <dbReference type="ARBA" id="ARBA00023015"/>
    </source>
</evidence>
<protein>
    <recommendedName>
        <fullName evidence="6">Zn(2)-C6 fungal-type domain-containing protein</fullName>
    </recommendedName>
</protein>
<gene>
    <name evidence="7" type="ORF">L207DRAFT_511230</name>
</gene>
<keyword evidence="4" id="KW-0804">Transcription</keyword>
<dbReference type="AlphaFoldDB" id="A0A2J6RS91"/>
<dbReference type="GO" id="GO:0000981">
    <property type="term" value="F:DNA-binding transcription factor activity, RNA polymerase II-specific"/>
    <property type="evidence" value="ECO:0007669"/>
    <property type="project" value="InterPro"/>
</dbReference>
<proteinExistence type="predicted"/>
<evidence type="ECO:0000256" key="1">
    <source>
        <dbReference type="ARBA" id="ARBA00022723"/>
    </source>
</evidence>
<dbReference type="PROSITE" id="PS00463">
    <property type="entry name" value="ZN2_CY6_FUNGAL_1"/>
    <property type="match status" value="1"/>
</dbReference>
<dbReference type="PANTHER" id="PTHR47660:SF3">
    <property type="entry name" value="FINGER DOMAIN PROTEIN, PUTATIVE (AFU_ORTHOLOGUE AFUA_4G03310)-RELATED"/>
    <property type="match status" value="1"/>
</dbReference>
<dbReference type="SUPFAM" id="SSF57701">
    <property type="entry name" value="Zn2/Cys6 DNA-binding domain"/>
    <property type="match status" value="1"/>
</dbReference>
<keyword evidence="3" id="KW-0805">Transcription regulation</keyword>
<dbReference type="EMBL" id="KZ613944">
    <property type="protein sequence ID" value="PMD41360.1"/>
    <property type="molecule type" value="Genomic_DNA"/>
</dbReference>
<sequence>MASGGLESKACRTCAAAKRKCDKQVPACTRCQKRGVDCRYPASKPTSFVLCDDEEDAEDVVSSRPCQPPLSFSTPLPSAACSLDLQALQSGSRFDAFIPGLEFALPDLGLESLLNISQASAWFASMDTWEVRSPTPDQILPVNMIDLKAHTATIFGWFSQWLEEGNCPFIHSELYRSRFPKFLQEVYAILSSYIHRTPSNERIVFRIVEENALTLVREQSSIYQSSAQPLLDEKVHPSLDALEHLARVHALLIHQMIGLYDGDIRLRHVAEQHIPVLQSWMQQMLLYTQQTFFLGASLVVPSHMPEAVIGHALAGTLLPQNALWHTWILAESIRRTWIVASGLEAAYLTVKEGCIGTCRGGMMFTTRKGVWEAKSAAEWEKICSEVNVGLVQMADVSKIMARVPPDEVNDFAKTVIGITSGKESMRVWLASKQALEAP</sequence>
<reference evidence="7 8" key="1">
    <citation type="submission" date="2016-04" db="EMBL/GenBank/DDBJ databases">
        <title>A degradative enzymes factory behind the ericoid mycorrhizal symbiosis.</title>
        <authorList>
            <consortium name="DOE Joint Genome Institute"/>
            <person name="Martino E."/>
            <person name="Morin E."/>
            <person name="Grelet G."/>
            <person name="Kuo A."/>
            <person name="Kohler A."/>
            <person name="Daghino S."/>
            <person name="Barry K."/>
            <person name="Choi C."/>
            <person name="Cichocki N."/>
            <person name="Clum A."/>
            <person name="Copeland A."/>
            <person name="Hainaut M."/>
            <person name="Haridas S."/>
            <person name="Labutti K."/>
            <person name="Lindquist E."/>
            <person name="Lipzen A."/>
            <person name="Khouja H.-R."/>
            <person name="Murat C."/>
            <person name="Ohm R."/>
            <person name="Olson A."/>
            <person name="Spatafora J."/>
            <person name="Veneault-Fourrey C."/>
            <person name="Henrissat B."/>
            <person name="Grigoriev I."/>
            <person name="Martin F."/>
            <person name="Perotto S."/>
        </authorList>
    </citation>
    <scope>NUCLEOTIDE SEQUENCE [LARGE SCALE GENOMIC DNA]</scope>
    <source>
        <strain evidence="7 8">F</strain>
    </source>
</reference>
<keyword evidence="8" id="KW-1185">Reference proteome</keyword>
<keyword evidence="5" id="KW-0539">Nucleus</keyword>
<evidence type="ECO:0000256" key="2">
    <source>
        <dbReference type="ARBA" id="ARBA00022833"/>
    </source>
</evidence>
<dbReference type="PROSITE" id="PS50048">
    <property type="entry name" value="ZN2_CY6_FUNGAL_2"/>
    <property type="match status" value="1"/>
</dbReference>
<dbReference type="CDD" id="cd00067">
    <property type="entry name" value="GAL4"/>
    <property type="match status" value="1"/>
</dbReference>
<evidence type="ECO:0000313" key="7">
    <source>
        <dbReference type="EMBL" id="PMD41360.1"/>
    </source>
</evidence>
<evidence type="ECO:0000313" key="8">
    <source>
        <dbReference type="Proteomes" id="UP000235786"/>
    </source>
</evidence>
<keyword evidence="1" id="KW-0479">Metal-binding</keyword>
<dbReference type="Proteomes" id="UP000235786">
    <property type="component" value="Unassembled WGS sequence"/>
</dbReference>
<feature type="domain" description="Zn(2)-C6 fungal-type" evidence="6">
    <location>
        <begin position="10"/>
        <end position="40"/>
    </location>
</feature>